<evidence type="ECO:0000259" key="3">
    <source>
        <dbReference type="Pfam" id="PF05368"/>
    </source>
</evidence>
<name>A0A074XL47_AURPU</name>
<keyword evidence="5" id="KW-1185">Reference proteome</keyword>
<dbReference type="Gene3D" id="3.40.50.720">
    <property type="entry name" value="NAD(P)-binding Rossmann-like Domain"/>
    <property type="match status" value="1"/>
</dbReference>
<dbReference type="STRING" id="1043002.A0A074XL47"/>
<dbReference type="Pfam" id="PF05368">
    <property type="entry name" value="NmrA"/>
    <property type="match status" value="1"/>
</dbReference>
<dbReference type="PANTHER" id="PTHR47706:SF9">
    <property type="entry name" value="NMRA-LIKE DOMAIN-CONTAINING PROTEIN-RELATED"/>
    <property type="match status" value="1"/>
</dbReference>
<evidence type="ECO:0000313" key="4">
    <source>
        <dbReference type="EMBL" id="KEQ86235.1"/>
    </source>
</evidence>
<dbReference type="RefSeq" id="XP_029762422.1">
    <property type="nucleotide sequence ID" value="XM_029905049.1"/>
</dbReference>
<dbReference type="InterPro" id="IPR008030">
    <property type="entry name" value="NmrA-like"/>
</dbReference>
<sequence length="300" mass="32666">MSPINNVAVIGASGNFGTPITQALQASGFKVTIVTRETSTTVHPPDISTVRTEYTLEALTKALNNQDAVVCVVGPGGVPLQKTFVDAAEAAGVQRFIIDDFGWGPDARGFPEFDAIHAIRREGWDYAAKKAKDNKNFTWTGLTTGNPIDWAMKKFPLMGFDISKHEAIIYDQGKERFTGTTLEGIGQAVVGTLQHPEETANRFLKVQSIQTCQNELLDAFERITGEKWKVARMTSKELIEKGKEENKACVGGWVLKLAVSHLYDVGQGRGMVAPSRKEADAELLGVKEESAEDIVAKLLG</sequence>
<dbReference type="InterPro" id="IPR051609">
    <property type="entry name" value="NmrA/Isoflavone_reductase-like"/>
</dbReference>
<keyword evidence="1" id="KW-0521">NADP</keyword>
<dbReference type="Gene3D" id="3.90.25.10">
    <property type="entry name" value="UDP-galactose 4-epimerase, domain 1"/>
    <property type="match status" value="1"/>
</dbReference>
<dbReference type="InterPro" id="IPR045312">
    <property type="entry name" value="PCBER-like"/>
</dbReference>
<dbReference type="InterPro" id="IPR036291">
    <property type="entry name" value="NAD(P)-bd_dom_sf"/>
</dbReference>
<proteinExistence type="predicted"/>
<evidence type="ECO:0000313" key="5">
    <source>
        <dbReference type="Proteomes" id="UP000030706"/>
    </source>
</evidence>
<organism evidence="4 5">
    <name type="scientific">Aureobasidium pullulans EXF-150</name>
    <dbReference type="NCBI Taxonomy" id="1043002"/>
    <lineage>
        <taxon>Eukaryota</taxon>
        <taxon>Fungi</taxon>
        <taxon>Dikarya</taxon>
        <taxon>Ascomycota</taxon>
        <taxon>Pezizomycotina</taxon>
        <taxon>Dothideomycetes</taxon>
        <taxon>Dothideomycetidae</taxon>
        <taxon>Dothideales</taxon>
        <taxon>Saccotheciaceae</taxon>
        <taxon>Aureobasidium</taxon>
    </lineage>
</organism>
<dbReference type="GO" id="GO:0016491">
    <property type="term" value="F:oxidoreductase activity"/>
    <property type="evidence" value="ECO:0007669"/>
    <property type="project" value="UniProtKB-KW"/>
</dbReference>
<dbReference type="CDD" id="cd05259">
    <property type="entry name" value="PCBER_SDR_a"/>
    <property type="match status" value="1"/>
</dbReference>
<dbReference type="PANTHER" id="PTHR47706">
    <property type="entry name" value="NMRA-LIKE FAMILY PROTEIN"/>
    <property type="match status" value="1"/>
</dbReference>
<dbReference type="GeneID" id="40747355"/>
<evidence type="ECO:0000256" key="1">
    <source>
        <dbReference type="ARBA" id="ARBA00022857"/>
    </source>
</evidence>
<dbReference type="EMBL" id="KL584978">
    <property type="protein sequence ID" value="KEQ86235.1"/>
    <property type="molecule type" value="Genomic_DNA"/>
</dbReference>
<feature type="domain" description="NmrA-like" evidence="3">
    <location>
        <begin position="6"/>
        <end position="237"/>
    </location>
</feature>
<reference evidence="4 5" key="1">
    <citation type="journal article" date="2014" name="BMC Genomics">
        <title>Genome sequencing of four Aureobasidium pullulans varieties: biotechnological potential, stress tolerance, and description of new species.</title>
        <authorList>
            <person name="Gostin Ar C."/>
            <person name="Ohm R.A."/>
            <person name="Kogej T."/>
            <person name="Sonjak S."/>
            <person name="Turk M."/>
            <person name="Zajc J."/>
            <person name="Zalar P."/>
            <person name="Grube M."/>
            <person name="Sun H."/>
            <person name="Han J."/>
            <person name="Sharma A."/>
            <person name="Chiniquy J."/>
            <person name="Ngan C.Y."/>
            <person name="Lipzen A."/>
            <person name="Barry K."/>
            <person name="Grigoriev I.V."/>
            <person name="Gunde-Cimerman N."/>
        </authorList>
    </citation>
    <scope>NUCLEOTIDE SEQUENCE [LARGE SCALE GENOMIC DNA]</scope>
    <source>
        <strain evidence="4 5">EXF-150</strain>
    </source>
</reference>
<gene>
    <name evidence="4" type="ORF">M438DRAFT_343735</name>
</gene>
<protein>
    <submittedName>
        <fullName evidence="4">NAD(P)-binding protein</fullName>
    </submittedName>
</protein>
<evidence type="ECO:0000256" key="2">
    <source>
        <dbReference type="ARBA" id="ARBA00023002"/>
    </source>
</evidence>
<dbReference type="SUPFAM" id="SSF51735">
    <property type="entry name" value="NAD(P)-binding Rossmann-fold domains"/>
    <property type="match status" value="1"/>
</dbReference>
<keyword evidence="2" id="KW-0560">Oxidoreductase</keyword>
<dbReference type="Proteomes" id="UP000030706">
    <property type="component" value="Unassembled WGS sequence"/>
</dbReference>
<dbReference type="HOGENOM" id="CLU_044876_3_3_1"/>
<dbReference type="OrthoDB" id="9984533at2759"/>
<dbReference type="AlphaFoldDB" id="A0A074XL47"/>
<accession>A0A074XL47</accession>